<evidence type="ECO:0000313" key="1">
    <source>
        <dbReference type="EMBL" id="SDM22601.1"/>
    </source>
</evidence>
<dbReference type="InterPro" id="IPR010260">
    <property type="entry name" value="AlpA"/>
</dbReference>
<evidence type="ECO:0000313" key="2">
    <source>
        <dbReference type="Proteomes" id="UP000198552"/>
    </source>
</evidence>
<proteinExistence type="predicted"/>
<accession>A0A1G9RHE1</accession>
<reference evidence="2" key="1">
    <citation type="submission" date="2016-10" db="EMBL/GenBank/DDBJ databases">
        <authorList>
            <person name="Varghese N."/>
            <person name="Submissions S."/>
        </authorList>
    </citation>
    <scope>NUCLEOTIDE SEQUENCE [LARGE SCALE GENOMIC DNA]</scope>
    <source>
        <strain evidence="2">EPL6</strain>
    </source>
</reference>
<organism evidence="1 2">
    <name type="scientific">Oryzisolibacter propanilivorax</name>
    <dbReference type="NCBI Taxonomy" id="1527607"/>
    <lineage>
        <taxon>Bacteria</taxon>
        <taxon>Pseudomonadati</taxon>
        <taxon>Pseudomonadota</taxon>
        <taxon>Betaproteobacteria</taxon>
        <taxon>Burkholderiales</taxon>
        <taxon>Comamonadaceae</taxon>
        <taxon>Oryzisolibacter</taxon>
    </lineage>
</organism>
<dbReference type="RefSeq" id="WP_091568208.1">
    <property type="nucleotide sequence ID" value="NZ_FNHP01000003.1"/>
</dbReference>
<dbReference type="Proteomes" id="UP000198552">
    <property type="component" value="Unassembled WGS sequence"/>
</dbReference>
<keyword evidence="2" id="KW-1185">Reference proteome</keyword>
<protein>
    <submittedName>
        <fullName evidence="1">Transcriptional regulator, AlpA family</fullName>
    </submittedName>
</protein>
<name>A0A1G9RHE1_9BURK</name>
<dbReference type="Pfam" id="PF05930">
    <property type="entry name" value="Phage_AlpA"/>
    <property type="match status" value="1"/>
</dbReference>
<dbReference type="AlphaFoldDB" id="A0A1G9RHE1"/>
<dbReference type="Gene3D" id="1.10.238.160">
    <property type="match status" value="1"/>
</dbReference>
<dbReference type="EMBL" id="FNHP01000003">
    <property type="protein sequence ID" value="SDM22601.1"/>
    <property type="molecule type" value="Genomic_DNA"/>
</dbReference>
<sequence>MTPTSSPTDETLLRLPQVLARFPVSRSGWYQGIKAGKYPQPVRIGERAVAWKASDIRRLVQTTNA</sequence>
<dbReference type="STRING" id="1527607.SAMN05428957_103276"/>
<dbReference type="OrthoDB" id="9182156at2"/>
<gene>
    <name evidence="1" type="ORF">SAMN05428957_103276</name>
</gene>